<dbReference type="SUPFAM" id="SSF161098">
    <property type="entry name" value="MetI-like"/>
    <property type="match status" value="1"/>
</dbReference>
<keyword evidence="4 7" id="KW-0812">Transmembrane</keyword>
<keyword evidence="2 7" id="KW-0813">Transport</keyword>
<gene>
    <name evidence="9" type="ORF">QJ036_04035</name>
</gene>
<evidence type="ECO:0000313" key="9">
    <source>
        <dbReference type="EMBL" id="MDI9241649.1"/>
    </source>
</evidence>
<organism evidence="9 10">
    <name type="scientific">Fusibacillus kribbianus</name>
    <dbReference type="NCBI Taxonomy" id="3044208"/>
    <lineage>
        <taxon>Bacteria</taxon>
        <taxon>Bacillati</taxon>
        <taxon>Bacillota</taxon>
        <taxon>Clostridia</taxon>
        <taxon>Lachnospirales</taxon>
        <taxon>Lachnospiraceae</taxon>
        <taxon>Fusibacillus</taxon>
    </lineage>
</organism>
<reference evidence="9 10" key="1">
    <citation type="submission" date="2023-05" db="EMBL/GenBank/DDBJ databases">
        <title>[ruminococcus] sp. nov., isolated from a pig farm feces dump.</title>
        <authorList>
            <person name="Chang Y.-H."/>
        </authorList>
    </citation>
    <scope>NUCLEOTIDE SEQUENCE [LARGE SCALE GENOMIC DNA]</scope>
    <source>
        <strain evidence="9 10">YH-rum2234</strain>
    </source>
</reference>
<dbReference type="GO" id="GO:0055085">
    <property type="term" value="P:transmembrane transport"/>
    <property type="evidence" value="ECO:0007669"/>
    <property type="project" value="InterPro"/>
</dbReference>
<sequence>MPKRRGFFRTPKARFLFWLAVVGLLAVFALAAPLFIRHDPLEVNLLQVTKAPSKEYIMGTDYIGRCIFCRLVKGASRSIFAACAVVAITFVIGTAIGCLCGYIGGAFDTVVMRFVDAVQAFPSMVFTISVAAMLGSGLLNCIIAMTAVGWTGYARLARSQVLTLKEKTFVSAARISGMSRTAILFKTILPNSLTPLVVSASMHVGSAILGFSGLSFLGLGTAPPFPEWGNMLNDGKATLQTAPWTVIFPGLAILIVVMIMGMFGDSINELLNLKKNVEQ</sequence>
<keyword evidence="6 7" id="KW-0472">Membrane</keyword>
<protein>
    <submittedName>
        <fullName evidence="9">ABC transporter permease</fullName>
    </submittedName>
</protein>
<keyword evidence="10" id="KW-1185">Reference proteome</keyword>
<evidence type="ECO:0000256" key="7">
    <source>
        <dbReference type="RuleBase" id="RU363032"/>
    </source>
</evidence>
<accession>A0AAP4B8I3</accession>
<keyword evidence="3" id="KW-1003">Cell membrane</keyword>
<dbReference type="CDD" id="cd06261">
    <property type="entry name" value="TM_PBP2"/>
    <property type="match status" value="1"/>
</dbReference>
<evidence type="ECO:0000259" key="8">
    <source>
        <dbReference type="PROSITE" id="PS50928"/>
    </source>
</evidence>
<dbReference type="InterPro" id="IPR050366">
    <property type="entry name" value="BP-dependent_transpt_permease"/>
</dbReference>
<dbReference type="Pfam" id="PF00528">
    <property type="entry name" value="BPD_transp_1"/>
    <property type="match status" value="1"/>
</dbReference>
<dbReference type="PANTHER" id="PTHR43386">
    <property type="entry name" value="OLIGOPEPTIDE TRANSPORT SYSTEM PERMEASE PROTEIN APPC"/>
    <property type="match status" value="1"/>
</dbReference>
<keyword evidence="5 7" id="KW-1133">Transmembrane helix</keyword>
<feature type="domain" description="ABC transmembrane type-1" evidence="8">
    <location>
        <begin position="75"/>
        <end position="264"/>
    </location>
</feature>
<comment type="caution">
    <text evidence="9">The sequence shown here is derived from an EMBL/GenBank/DDBJ whole genome shotgun (WGS) entry which is preliminary data.</text>
</comment>
<comment type="similarity">
    <text evidence="7">Belongs to the binding-protein-dependent transport system permease family.</text>
</comment>
<dbReference type="InterPro" id="IPR035906">
    <property type="entry name" value="MetI-like_sf"/>
</dbReference>
<feature type="transmembrane region" description="Helical" evidence="7">
    <location>
        <begin position="242"/>
        <end position="264"/>
    </location>
</feature>
<dbReference type="InterPro" id="IPR000515">
    <property type="entry name" value="MetI-like"/>
</dbReference>
<comment type="subcellular location">
    <subcellularLocation>
        <location evidence="1 7">Cell membrane</location>
        <topology evidence="1 7">Multi-pass membrane protein</topology>
    </subcellularLocation>
</comment>
<dbReference type="PROSITE" id="PS50928">
    <property type="entry name" value="ABC_TM1"/>
    <property type="match status" value="1"/>
</dbReference>
<dbReference type="Gene3D" id="1.10.3720.10">
    <property type="entry name" value="MetI-like"/>
    <property type="match status" value="1"/>
</dbReference>
<dbReference type="GO" id="GO:0005886">
    <property type="term" value="C:plasma membrane"/>
    <property type="evidence" value="ECO:0007669"/>
    <property type="project" value="UniProtKB-SubCell"/>
</dbReference>
<name>A0AAP4B8I3_9FIRM</name>
<dbReference type="RefSeq" id="WP_283230160.1">
    <property type="nucleotide sequence ID" value="NZ_JASGBQ010000004.1"/>
</dbReference>
<evidence type="ECO:0000256" key="6">
    <source>
        <dbReference type="ARBA" id="ARBA00023136"/>
    </source>
</evidence>
<feature type="transmembrane region" description="Helical" evidence="7">
    <location>
        <begin position="79"/>
        <end position="104"/>
    </location>
</feature>
<evidence type="ECO:0000256" key="4">
    <source>
        <dbReference type="ARBA" id="ARBA00022692"/>
    </source>
</evidence>
<evidence type="ECO:0000256" key="1">
    <source>
        <dbReference type="ARBA" id="ARBA00004651"/>
    </source>
</evidence>
<dbReference type="Proteomes" id="UP001300383">
    <property type="component" value="Unassembled WGS sequence"/>
</dbReference>
<dbReference type="PANTHER" id="PTHR43386:SF1">
    <property type="entry name" value="D,D-DIPEPTIDE TRANSPORT SYSTEM PERMEASE PROTEIN DDPC-RELATED"/>
    <property type="match status" value="1"/>
</dbReference>
<feature type="transmembrane region" description="Helical" evidence="7">
    <location>
        <begin position="196"/>
        <end position="222"/>
    </location>
</feature>
<dbReference type="AlphaFoldDB" id="A0AAP4B8I3"/>
<evidence type="ECO:0000256" key="3">
    <source>
        <dbReference type="ARBA" id="ARBA00022475"/>
    </source>
</evidence>
<feature type="transmembrane region" description="Helical" evidence="7">
    <location>
        <begin position="124"/>
        <end position="150"/>
    </location>
</feature>
<dbReference type="EMBL" id="JASGBQ010000004">
    <property type="protein sequence ID" value="MDI9241649.1"/>
    <property type="molecule type" value="Genomic_DNA"/>
</dbReference>
<proteinExistence type="inferred from homology"/>
<evidence type="ECO:0000256" key="2">
    <source>
        <dbReference type="ARBA" id="ARBA00022448"/>
    </source>
</evidence>
<evidence type="ECO:0000313" key="10">
    <source>
        <dbReference type="Proteomes" id="UP001300383"/>
    </source>
</evidence>
<evidence type="ECO:0000256" key="5">
    <source>
        <dbReference type="ARBA" id="ARBA00022989"/>
    </source>
</evidence>